<dbReference type="CDD" id="cd14497">
    <property type="entry name" value="PTP_PTEN-like"/>
    <property type="match status" value="1"/>
</dbReference>
<dbReference type="Pfam" id="PF22784">
    <property type="entry name" value="PTP-SAK"/>
    <property type="match status" value="1"/>
</dbReference>
<gene>
    <name evidence="5" type="ORF">P43SY_001017</name>
</gene>
<evidence type="ECO:0000259" key="4">
    <source>
        <dbReference type="PROSITE" id="PS51182"/>
    </source>
</evidence>
<dbReference type="InterPro" id="IPR014020">
    <property type="entry name" value="Tensin_C2-dom"/>
</dbReference>
<keyword evidence="6" id="KW-1185">Reference proteome</keyword>
<protein>
    <recommendedName>
        <fullName evidence="7">Phosphatidylinositol-3,4,5-trisphosphate 3-phosphatase</fullName>
    </recommendedName>
</protein>
<dbReference type="GO" id="GO:0005829">
    <property type="term" value="C:cytosol"/>
    <property type="evidence" value="ECO:0007669"/>
    <property type="project" value="TreeGrafter"/>
</dbReference>
<sequence length="445" mass="49267">MESLRRLTSSLSLGGGSSAASSHAAASVATPASALPRSQRRQSPPALSAFGTIDSALAAAVSASGLDLTFITDRFLVTGCPVVGPTDLAAKQNNVDDLADFLEARFGSQYLLLDLSGIDEGPENLVERLREQVLDFGWSRAGMRAHTPPLDLIFRICYAIFAWLSLDPAHVALVHCQNGKTRTGVVVACYLMYARLADEPMEALAAFYRQRLDMRSLTPDSLRLKTPPSIRRFLAGFHEVVENQRVPNEKPLLLKAIMIHALPVASRPRVEIWDDYRMTFSTAEPMSSSLAVNGPTTMSPPVIDWSEQDGFFAILWEKGLDVDGGFSVLCSFGDVDDGDERIDESDLVLFRYVDSTWFLQPGLVTLTKDKLDVSKQYDHAFEEDKFSVDLVLHESNKTRRTYVPVDLTGNRAVEQAGSLHWALQKFVSHNVRWAQANSLWIDNFK</sequence>
<dbReference type="InterPro" id="IPR029023">
    <property type="entry name" value="Tensin_phosphatase"/>
</dbReference>
<evidence type="ECO:0000256" key="1">
    <source>
        <dbReference type="ARBA" id="ARBA00022801"/>
    </source>
</evidence>
<name>A0AAD5LAL8_PYTIN</name>
<feature type="domain" description="Tyrosine specific protein phosphatases" evidence="2">
    <location>
        <begin position="173"/>
        <end position="214"/>
    </location>
</feature>
<dbReference type="PROSITE" id="PS00383">
    <property type="entry name" value="TYR_PHOSPHATASE_1"/>
    <property type="match status" value="1"/>
</dbReference>
<keyword evidence="1" id="KW-0378">Hydrolase</keyword>
<accession>A0AAD5LAL8</accession>
<dbReference type="PROSITE" id="PS51181">
    <property type="entry name" value="PPASE_TENSIN"/>
    <property type="match status" value="1"/>
</dbReference>
<proteinExistence type="predicted"/>
<dbReference type="EMBL" id="JAKCXM010000403">
    <property type="protein sequence ID" value="KAJ0394534.1"/>
    <property type="molecule type" value="Genomic_DNA"/>
</dbReference>
<feature type="domain" description="Phosphatase tensin-type" evidence="3">
    <location>
        <begin position="57"/>
        <end position="244"/>
    </location>
</feature>
<dbReference type="SUPFAM" id="SSF52799">
    <property type="entry name" value="(Phosphotyrosine protein) phosphatases II"/>
    <property type="match status" value="1"/>
</dbReference>
<dbReference type="GO" id="GO:0016314">
    <property type="term" value="F:phosphatidylinositol-3,4,5-trisphosphate 3-phosphatase activity"/>
    <property type="evidence" value="ECO:0007669"/>
    <property type="project" value="TreeGrafter"/>
</dbReference>
<dbReference type="InterPro" id="IPR057023">
    <property type="entry name" value="PTP-SAK"/>
</dbReference>
<comment type="caution">
    <text evidence="5">The sequence shown here is derived from an EMBL/GenBank/DDBJ whole genome shotgun (WGS) entry which is preliminary data.</text>
</comment>
<dbReference type="PROSITE" id="PS50056">
    <property type="entry name" value="TYR_PHOSPHATASE_2"/>
    <property type="match status" value="1"/>
</dbReference>
<dbReference type="AlphaFoldDB" id="A0AAD5LAL8"/>
<evidence type="ECO:0000259" key="3">
    <source>
        <dbReference type="PROSITE" id="PS51181"/>
    </source>
</evidence>
<evidence type="ECO:0000313" key="6">
    <source>
        <dbReference type="Proteomes" id="UP001209570"/>
    </source>
</evidence>
<dbReference type="InterPro" id="IPR051281">
    <property type="entry name" value="Dual-spec_lipid-protein_phosph"/>
</dbReference>
<evidence type="ECO:0008006" key="7">
    <source>
        <dbReference type="Google" id="ProtNLM"/>
    </source>
</evidence>
<dbReference type="PANTHER" id="PTHR12305">
    <property type="entry name" value="PHOSPHATASE WITH HOMOLOGY TO TENSIN"/>
    <property type="match status" value="1"/>
</dbReference>
<dbReference type="Gene3D" id="3.90.190.10">
    <property type="entry name" value="Protein tyrosine phosphatase superfamily"/>
    <property type="match status" value="1"/>
</dbReference>
<reference evidence="5" key="1">
    <citation type="submission" date="2021-12" db="EMBL/GenBank/DDBJ databases">
        <title>Prjna785345.</title>
        <authorList>
            <person name="Rujirawat T."/>
            <person name="Krajaejun T."/>
        </authorList>
    </citation>
    <scope>NUCLEOTIDE SEQUENCE</scope>
    <source>
        <strain evidence="5">Pi057C3</strain>
    </source>
</reference>
<dbReference type="InterPro" id="IPR016130">
    <property type="entry name" value="Tyr_Pase_AS"/>
</dbReference>
<dbReference type="InterPro" id="IPR029021">
    <property type="entry name" value="Prot-tyrosine_phosphatase-like"/>
</dbReference>
<dbReference type="PROSITE" id="PS51182">
    <property type="entry name" value="C2_TENSIN"/>
    <property type="match status" value="1"/>
</dbReference>
<evidence type="ECO:0000313" key="5">
    <source>
        <dbReference type="EMBL" id="KAJ0394534.1"/>
    </source>
</evidence>
<dbReference type="InterPro" id="IPR000387">
    <property type="entry name" value="Tyr_Pase_dom"/>
</dbReference>
<organism evidence="5 6">
    <name type="scientific">Pythium insidiosum</name>
    <name type="common">Pythiosis disease agent</name>
    <dbReference type="NCBI Taxonomy" id="114742"/>
    <lineage>
        <taxon>Eukaryota</taxon>
        <taxon>Sar</taxon>
        <taxon>Stramenopiles</taxon>
        <taxon>Oomycota</taxon>
        <taxon>Peronosporomycetes</taxon>
        <taxon>Pythiales</taxon>
        <taxon>Pythiaceae</taxon>
        <taxon>Pythium</taxon>
    </lineage>
</organism>
<dbReference type="Proteomes" id="UP001209570">
    <property type="component" value="Unassembled WGS sequence"/>
</dbReference>
<feature type="domain" description="C2 tensin-type" evidence="4">
    <location>
        <begin position="249"/>
        <end position="395"/>
    </location>
</feature>
<dbReference type="PANTHER" id="PTHR12305:SF94">
    <property type="entry name" value="PHOSPHATIDYLINOSITOL-3,4,5-TRISPHOSPHATE 3-PHOSPHATASE"/>
    <property type="match status" value="1"/>
</dbReference>
<evidence type="ECO:0000259" key="2">
    <source>
        <dbReference type="PROSITE" id="PS50056"/>
    </source>
</evidence>